<dbReference type="EMBL" id="CAJOBI010049412">
    <property type="protein sequence ID" value="CAF4364289.1"/>
    <property type="molecule type" value="Genomic_DNA"/>
</dbReference>
<evidence type="ECO:0000313" key="2">
    <source>
        <dbReference type="Proteomes" id="UP000676336"/>
    </source>
</evidence>
<organism evidence="1 2">
    <name type="scientific">Rotaria magnacalcarata</name>
    <dbReference type="NCBI Taxonomy" id="392030"/>
    <lineage>
        <taxon>Eukaryota</taxon>
        <taxon>Metazoa</taxon>
        <taxon>Spiralia</taxon>
        <taxon>Gnathifera</taxon>
        <taxon>Rotifera</taxon>
        <taxon>Eurotatoria</taxon>
        <taxon>Bdelloidea</taxon>
        <taxon>Philodinida</taxon>
        <taxon>Philodinidae</taxon>
        <taxon>Rotaria</taxon>
    </lineage>
</organism>
<feature type="non-terminal residue" evidence="1">
    <location>
        <position position="1"/>
    </location>
</feature>
<sequence>KAFCRSCKTLWTDDTLQTCPCQNDNQAFSYWNQLFGNRRESSLGVYKKCPRCSVNTEKDG</sequence>
<reference evidence="1" key="1">
    <citation type="submission" date="2021-02" db="EMBL/GenBank/DDBJ databases">
        <authorList>
            <person name="Nowell W R."/>
        </authorList>
    </citation>
    <scope>NUCLEOTIDE SEQUENCE</scope>
</reference>
<comment type="caution">
    <text evidence="1">The sequence shown here is derived from an EMBL/GenBank/DDBJ whole genome shotgun (WGS) entry which is preliminary data.</text>
</comment>
<dbReference type="Proteomes" id="UP000676336">
    <property type="component" value="Unassembled WGS sequence"/>
</dbReference>
<gene>
    <name evidence="1" type="ORF">SMN809_LOCUS28842</name>
</gene>
<proteinExistence type="predicted"/>
<dbReference type="AlphaFoldDB" id="A0A8S2UV45"/>
<accession>A0A8S2UV45</accession>
<feature type="non-terminal residue" evidence="1">
    <location>
        <position position="60"/>
    </location>
</feature>
<protein>
    <submittedName>
        <fullName evidence="1">Uncharacterized protein</fullName>
    </submittedName>
</protein>
<name>A0A8S2UV45_9BILA</name>
<evidence type="ECO:0000313" key="1">
    <source>
        <dbReference type="EMBL" id="CAF4364289.1"/>
    </source>
</evidence>